<feature type="binding site" evidence="11">
    <location>
        <begin position="11"/>
        <end position="16"/>
    </location>
    <ligand>
        <name>ATP</name>
        <dbReference type="ChEBI" id="CHEBI:30616"/>
    </ligand>
</feature>
<keyword evidence="11" id="KW-0460">Magnesium</keyword>
<feature type="binding site" evidence="11">
    <location>
        <position position="134"/>
    </location>
    <ligand>
        <name>substrate</name>
    </ligand>
</feature>
<dbReference type="InterPro" id="IPR027417">
    <property type="entry name" value="P-loop_NTPase"/>
</dbReference>
<sequence length="171" mass="19336">MRQIVLTGFMGAGKTTVGKLLSQTMQLPIIDIDTEIQLEQQASITEIFANLGEVKFRELEHQMLLRVLQKDAVISTGGGIILSPENRAELTAANFVVYLKTQPDSFLSRLKGDTTRPLIQEKSAEEIKDLFESRAQLYENSAHLTIETDELAPQEIANQIQQYFQERKEKI</sequence>
<dbReference type="RefSeq" id="WP_185425170.1">
    <property type="nucleotide sequence ID" value="NZ_JAARRL010000006.1"/>
</dbReference>
<comment type="pathway">
    <text evidence="1 11">Metabolic intermediate biosynthesis; chorismate biosynthesis; chorismate from D-erythrose 4-phosphate and phosphoenolpyruvate: step 5/7.</text>
</comment>
<evidence type="ECO:0000256" key="6">
    <source>
        <dbReference type="ARBA" id="ARBA00022741"/>
    </source>
</evidence>
<dbReference type="UniPathway" id="UPA00053">
    <property type="reaction ID" value="UER00088"/>
</dbReference>
<keyword evidence="7 11" id="KW-0418">Kinase</keyword>
<dbReference type="PRINTS" id="PR01100">
    <property type="entry name" value="SHIKIMTKNASE"/>
</dbReference>
<feature type="binding site" evidence="11">
    <location>
        <position position="33"/>
    </location>
    <ligand>
        <name>substrate</name>
    </ligand>
</feature>
<feature type="binding site" evidence="11">
    <location>
        <position position="116"/>
    </location>
    <ligand>
        <name>ATP</name>
        <dbReference type="ChEBI" id="CHEBI:30616"/>
    </ligand>
</feature>
<comment type="caution">
    <text evidence="11">Lacks conserved residue(s) required for the propagation of feature annotation.</text>
</comment>
<dbReference type="GO" id="GO:0009073">
    <property type="term" value="P:aromatic amino acid family biosynthetic process"/>
    <property type="evidence" value="ECO:0007669"/>
    <property type="project" value="UniProtKB-KW"/>
</dbReference>
<accession>A0A841Z5E3</accession>
<dbReference type="PROSITE" id="PS01128">
    <property type="entry name" value="SHIKIMATE_KINASE"/>
    <property type="match status" value="1"/>
</dbReference>
<dbReference type="InterPro" id="IPR000623">
    <property type="entry name" value="Shikimate_kinase/TSH1"/>
</dbReference>
<dbReference type="CDD" id="cd00464">
    <property type="entry name" value="SK"/>
    <property type="match status" value="1"/>
</dbReference>
<evidence type="ECO:0000256" key="8">
    <source>
        <dbReference type="ARBA" id="ARBA00022840"/>
    </source>
</evidence>
<evidence type="ECO:0000313" key="12">
    <source>
        <dbReference type="EMBL" id="MBC1500099.1"/>
    </source>
</evidence>
<protein>
    <recommendedName>
        <fullName evidence="3 11">Shikimate kinase</fullName>
        <shortName evidence="11">SK</shortName>
        <ecNumber evidence="3 11">2.7.1.71</ecNumber>
    </recommendedName>
</protein>
<evidence type="ECO:0000256" key="9">
    <source>
        <dbReference type="ARBA" id="ARBA00023141"/>
    </source>
</evidence>
<name>A0A841Z5E3_9LIST</name>
<keyword evidence="8 11" id="KW-0067">ATP-binding</keyword>
<dbReference type="PANTHER" id="PTHR21087">
    <property type="entry name" value="SHIKIMATE KINASE"/>
    <property type="match status" value="1"/>
</dbReference>
<comment type="caution">
    <text evidence="12">The sequence shown here is derived from an EMBL/GenBank/DDBJ whole genome shotgun (WGS) entry which is preliminary data.</text>
</comment>
<dbReference type="GO" id="GO:0000287">
    <property type="term" value="F:magnesium ion binding"/>
    <property type="evidence" value="ECO:0007669"/>
    <property type="project" value="UniProtKB-UniRule"/>
</dbReference>
<dbReference type="PANTHER" id="PTHR21087:SF16">
    <property type="entry name" value="SHIKIMATE KINASE 1, CHLOROPLASTIC"/>
    <property type="match status" value="1"/>
</dbReference>
<feature type="binding site" evidence="11">
    <location>
        <position position="15"/>
    </location>
    <ligand>
        <name>Mg(2+)</name>
        <dbReference type="ChEBI" id="CHEBI:18420"/>
    </ligand>
</feature>
<comment type="catalytic activity">
    <reaction evidence="10 11">
        <text>shikimate + ATP = 3-phosphoshikimate + ADP + H(+)</text>
        <dbReference type="Rhea" id="RHEA:13121"/>
        <dbReference type="ChEBI" id="CHEBI:15378"/>
        <dbReference type="ChEBI" id="CHEBI:30616"/>
        <dbReference type="ChEBI" id="CHEBI:36208"/>
        <dbReference type="ChEBI" id="CHEBI:145989"/>
        <dbReference type="ChEBI" id="CHEBI:456216"/>
        <dbReference type="EC" id="2.7.1.71"/>
    </reaction>
</comment>
<dbReference type="EC" id="2.7.1.71" evidence="3 11"/>
<dbReference type="HAMAP" id="MF_00109">
    <property type="entry name" value="Shikimate_kinase"/>
    <property type="match status" value="1"/>
</dbReference>
<gene>
    <name evidence="11" type="primary">aroK</name>
    <name evidence="12" type="ORF">HB943_05735</name>
</gene>
<keyword evidence="9 11" id="KW-0057">Aromatic amino acid biosynthesis</keyword>
<comment type="subcellular location">
    <subcellularLocation>
        <location evidence="11">Cytoplasm</location>
    </subcellularLocation>
</comment>
<evidence type="ECO:0000256" key="7">
    <source>
        <dbReference type="ARBA" id="ARBA00022777"/>
    </source>
</evidence>
<evidence type="ECO:0000256" key="5">
    <source>
        <dbReference type="ARBA" id="ARBA00022679"/>
    </source>
</evidence>
<feature type="binding site" evidence="11">
    <location>
        <position position="57"/>
    </location>
    <ligand>
        <name>substrate</name>
    </ligand>
</feature>
<dbReference type="AlphaFoldDB" id="A0A841Z5E3"/>
<dbReference type="GO" id="GO:0005829">
    <property type="term" value="C:cytosol"/>
    <property type="evidence" value="ECO:0007669"/>
    <property type="project" value="TreeGrafter"/>
</dbReference>
<dbReference type="Gene3D" id="3.40.50.300">
    <property type="entry name" value="P-loop containing nucleotide triphosphate hydrolases"/>
    <property type="match status" value="1"/>
</dbReference>
<dbReference type="InterPro" id="IPR031322">
    <property type="entry name" value="Shikimate/glucono_kinase"/>
</dbReference>
<comment type="similarity">
    <text evidence="2 11">Belongs to the shikimate kinase family.</text>
</comment>
<organism evidence="12 13">
    <name type="scientific">Listeria weihenstephanensis</name>
    <dbReference type="NCBI Taxonomy" id="1006155"/>
    <lineage>
        <taxon>Bacteria</taxon>
        <taxon>Bacillati</taxon>
        <taxon>Bacillota</taxon>
        <taxon>Bacilli</taxon>
        <taxon>Bacillales</taxon>
        <taxon>Listeriaceae</taxon>
        <taxon>Listeria</taxon>
    </lineage>
</organism>
<dbReference type="GO" id="GO:0009423">
    <property type="term" value="P:chorismate biosynthetic process"/>
    <property type="evidence" value="ECO:0007669"/>
    <property type="project" value="UniProtKB-UniRule"/>
</dbReference>
<comment type="subunit">
    <text evidence="11">Monomer.</text>
</comment>
<evidence type="ECO:0000256" key="2">
    <source>
        <dbReference type="ARBA" id="ARBA00006997"/>
    </source>
</evidence>
<evidence type="ECO:0000313" key="13">
    <source>
        <dbReference type="Proteomes" id="UP000564536"/>
    </source>
</evidence>
<dbReference type="Pfam" id="PF01202">
    <property type="entry name" value="SKI"/>
    <property type="match status" value="1"/>
</dbReference>
<keyword evidence="11" id="KW-0963">Cytoplasm</keyword>
<comment type="function">
    <text evidence="11">Catalyzes the specific phosphorylation of the 3-hydroxyl group of shikimic acid using ATP as a cosubstrate.</text>
</comment>
<evidence type="ECO:0000256" key="11">
    <source>
        <dbReference type="HAMAP-Rule" id="MF_00109"/>
    </source>
</evidence>
<dbReference type="SUPFAM" id="SSF52540">
    <property type="entry name" value="P-loop containing nucleoside triphosphate hydrolases"/>
    <property type="match status" value="1"/>
</dbReference>
<dbReference type="GO" id="GO:0005524">
    <property type="term" value="F:ATP binding"/>
    <property type="evidence" value="ECO:0007669"/>
    <property type="project" value="UniProtKB-UniRule"/>
</dbReference>
<keyword evidence="11" id="KW-0479">Metal-binding</keyword>
<evidence type="ECO:0000256" key="1">
    <source>
        <dbReference type="ARBA" id="ARBA00004842"/>
    </source>
</evidence>
<evidence type="ECO:0000256" key="10">
    <source>
        <dbReference type="ARBA" id="ARBA00048567"/>
    </source>
</evidence>
<comment type="cofactor">
    <cofactor evidence="11">
        <name>Mg(2+)</name>
        <dbReference type="ChEBI" id="CHEBI:18420"/>
    </cofactor>
    <text evidence="11">Binds 1 Mg(2+) ion per subunit.</text>
</comment>
<keyword evidence="4 11" id="KW-0028">Amino-acid biosynthesis</keyword>
<dbReference type="GO" id="GO:0004765">
    <property type="term" value="F:shikimate kinase activity"/>
    <property type="evidence" value="ECO:0007669"/>
    <property type="project" value="UniProtKB-UniRule"/>
</dbReference>
<evidence type="ECO:0000256" key="3">
    <source>
        <dbReference type="ARBA" id="ARBA00012154"/>
    </source>
</evidence>
<evidence type="ECO:0000256" key="4">
    <source>
        <dbReference type="ARBA" id="ARBA00022605"/>
    </source>
</evidence>
<feature type="binding site" evidence="11">
    <location>
        <position position="78"/>
    </location>
    <ligand>
        <name>substrate</name>
    </ligand>
</feature>
<dbReference type="EMBL" id="JAARRL010000006">
    <property type="protein sequence ID" value="MBC1500099.1"/>
    <property type="molecule type" value="Genomic_DNA"/>
</dbReference>
<dbReference type="Proteomes" id="UP000564536">
    <property type="component" value="Unassembled WGS sequence"/>
</dbReference>
<reference evidence="12 13" key="1">
    <citation type="submission" date="2020-03" db="EMBL/GenBank/DDBJ databases">
        <title>Soil Listeria distribution.</title>
        <authorList>
            <person name="Liao J."/>
            <person name="Wiedmann M."/>
        </authorList>
    </citation>
    <scope>NUCLEOTIDE SEQUENCE [LARGE SCALE GENOMIC DNA]</scope>
    <source>
        <strain evidence="12 13">FSL L7-1523</strain>
    </source>
</reference>
<proteinExistence type="inferred from homology"/>
<dbReference type="InterPro" id="IPR023000">
    <property type="entry name" value="Shikimate_kinase_CS"/>
</dbReference>
<keyword evidence="6 11" id="KW-0547">Nucleotide-binding</keyword>
<keyword evidence="5 11" id="KW-0808">Transferase</keyword>
<dbReference type="GO" id="GO:0008652">
    <property type="term" value="P:amino acid biosynthetic process"/>
    <property type="evidence" value="ECO:0007669"/>
    <property type="project" value="UniProtKB-KW"/>
</dbReference>